<dbReference type="KEGG" id="ant:Arnit_2154"/>
<keyword evidence="1" id="KW-0472">Membrane</keyword>
<keyword evidence="1" id="KW-1133">Transmembrane helix</keyword>
<proteinExistence type="predicted"/>
<dbReference type="Proteomes" id="UP000000939">
    <property type="component" value="Chromosome"/>
</dbReference>
<feature type="transmembrane region" description="Helical" evidence="1">
    <location>
        <begin position="27"/>
        <end position="50"/>
    </location>
</feature>
<protein>
    <submittedName>
        <fullName evidence="2">Uncharacterized protein</fullName>
    </submittedName>
</protein>
<gene>
    <name evidence="2" type="ordered locus">Arnit_2154</name>
</gene>
<name>D5V0J5_ARCNC</name>
<feature type="transmembrane region" description="Helical" evidence="1">
    <location>
        <begin position="139"/>
        <end position="161"/>
    </location>
</feature>
<organism evidence="2 3">
    <name type="scientific">Arcobacter nitrofigilis (strain ATCC 33309 / DSM 7299 / CCUG 15893 / LMG 7604 / NCTC 12251 / CI)</name>
    <name type="common">Campylobacter nitrofigilis</name>
    <dbReference type="NCBI Taxonomy" id="572480"/>
    <lineage>
        <taxon>Bacteria</taxon>
        <taxon>Pseudomonadati</taxon>
        <taxon>Campylobacterota</taxon>
        <taxon>Epsilonproteobacteria</taxon>
        <taxon>Campylobacterales</taxon>
        <taxon>Arcobacteraceae</taxon>
        <taxon>Arcobacter</taxon>
    </lineage>
</organism>
<reference evidence="2 3" key="1">
    <citation type="journal article" date="2010" name="Stand. Genomic Sci.">
        <title>Complete genome sequence of Arcobacter nitrofigilis type strain (CI).</title>
        <authorList>
            <person name="Pati A."/>
            <person name="Gronow S."/>
            <person name="Lapidus A."/>
            <person name="Copeland A."/>
            <person name="Glavina Del Rio T."/>
            <person name="Nolan M."/>
            <person name="Lucas S."/>
            <person name="Tice H."/>
            <person name="Cheng J.F."/>
            <person name="Han C."/>
            <person name="Chertkov O."/>
            <person name="Bruce D."/>
            <person name="Tapia R."/>
            <person name="Goodwin L."/>
            <person name="Pitluck S."/>
            <person name="Liolios K."/>
            <person name="Ivanova N."/>
            <person name="Mavromatis K."/>
            <person name="Chen A."/>
            <person name="Palaniappan K."/>
            <person name="Land M."/>
            <person name="Hauser L."/>
            <person name="Chang Y.J."/>
            <person name="Jeffries C.D."/>
            <person name="Detter J.C."/>
            <person name="Rohde M."/>
            <person name="Goker M."/>
            <person name="Bristow J."/>
            <person name="Eisen J.A."/>
            <person name="Markowitz V."/>
            <person name="Hugenholtz P."/>
            <person name="Klenk H.P."/>
            <person name="Kyrpides N.C."/>
        </authorList>
    </citation>
    <scope>NUCLEOTIDE SEQUENCE [LARGE SCALE GENOMIC DNA]</scope>
    <source>
        <strain evidence="3">ATCC 33309 / DSM 7299 / CCUG 15893 / LMG 7604 / NCTC 12251 / CI</strain>
    </source>
</reference>
<dbReference type="HOGENOM" id="CLU_103242_0_0_7"/>
<evidence type="ECO:0000313" key="2">
    <source>
        <dbReference type="EMBL" id="ADG93807.1"/>
    </source>
</evidence>
<feature type="transmembrane region" description="Helical" evidence="1">
    <location>
        <begin position="62"/>
        <end position="80"/>
    </location>
</feature>
<accession>D5V0J5</accession>
<keyword evidence="3" id="KW-1185">Reference proteome</keyword>
<keyword evidence="1" id="KW-0812">Transmembrane</keyword>
<evidence type="ECO:0000256" key="1">
    <source>
        <dbReference type="SAM" id="Phobius"/>
    </source>
</evidence>
<dbReference type="EMBL" id="CP001999">
    <property type="protein sequence ID" value="ADG93807.1"/>
    <property type="molecule type" value="Genomic_DNA"/>
</dbReference>
<sequence>MNNEIKNEQIELIPDKDGFLFEVEHKMYLIGQGYILVLFSALLLLLFYLADFSLTNIYEHGRLGRLVIVFSIPGYFYYIIKTLYYLLIQKRKVVKFYETYILFPSSFSIVIEDTKKMYRIKWIMLYEAKGESLYGIKKLFLILLFFVPNIIIISSSVFMFYRKFYQDNLVFISKTNEKTGGIAYGLLNKKEQIKVKLYFEKYLNINIDELEQRLILLPNE</sequence>
<dbReference type="RefSeq" id="WP_013135952.1">
    <property type="nucleotide sequence ID" value="NC_014166.1"/>
</dbReference>
<dbReference type="AlphaFoldDB" id="D5V0J5"/>
<evidence type="ECO:0000313" key="3">
    <source>
        <dbReference type="Proteomes" id="UP000000939"/>
    </source>
</evidence>
<dbReference type="STRING" id="572480.Arnit_2154"/>
<dbReference type="OrthoDB" id="5350170at2"/>